<dbReference type="AlphaFoldDB" id="A0A9D2S9Q7"/>
<dbReference type="Proteomes" id="UP000823921">
    <property type="component" value="Unassembled WGS sequence"/>
</dbReference>
<comment type="caution">
    <text evidence="1">The sequence shown here is derived from an EMBL/GenBank/DDBJ whole genome shotgun (WGS) entry which is preliminary data.</text>
</comment>
<proteinExistence type="predicted"/>
<organism evidence="1 2">
    <name type="scientific">Candidatus Flavonifractor intestinigallinarum</name>
    <dbReference type="NCBI Taxonomy" id="2838586"/>
    <lineage>
        <taxon>Bacteria</taxon>
        <taxon>Bacillati</taxon>
        <taxon>Bacillota</taxon>
        <taxon>Clostridia</taxon>
        <taxon>Eubacteriales</taxon>
        <taxon>Oscillospiraceae</taxon>
        <taxon>Flavonifractor</taxon>
    </lineage>
</organism>
<sequence length="267" mass="29555">MVEPKYPGLVESYVDLGACYDRAALQAVGAELKGCMKGYKACYARAYRCLTAAAQLEEDGRALLLTPALEAKMAKRAKGILSRELKREGEQAGRSVQRFLGAVTWQGVLREYGTVEAQCGRVYELSDTYGLAQTMLTCLAAGAMASGHDVVACPDPMFPDRMAHLIIPSLSLAFVSTTPEQPWPRRPYRRIRLDAMADAELLRRSRARLRFARKVTAALMEEAVDALAQAKAMHDELEAIYNPHVDFDRVHARAEEIVEAFTTLEQA</sequence>
<name>A0A9D2S9Q7_9FIRM</name>
<evidence type="ECO:0000313" key="2">
    <source>
        <dbReference type="Proteomes" id="UP000823921"/>
    </source>
</evidence>
<reference evidence="1" key="2">
    <citation type="submission" date="2021-04" db="EMBL/GenBank/DDBJ databases">
        <authorList>
            <person name="Gilroy R."/>
        </authorList>
    </citation>
    <scope>NUCLEOTIDE SEQUENCE</scope>
    <source>
        <strain evidence="1">CHK192-8294</strain>
    </source>
</reference>
<dbReference type="EMBL" id="DWXO01000022">
    <property type="protein sequence ID" value="HJB79788.1"/>
    <property type="molecule type" value="Genomic_DNA"/>
</dbReference>
<gene>
    <name evidence="1" type="ORF">H9712_02265</name>
</gene>
<protein>
    <submittedName>
        <fullName evidence="1">Uncharacterized protein</fullName>
    </submittedName>
</protein>
<reference evidence="1" key="1">
    <citation type="journal article" date="2021" name="PeerJ">
        <title>Extensive microbial diversity within the chicken gut microbiome revealed by metagenomics and culture.</title>
        <authorList>
            <person name="Gilroy R."/>
            <person name="Ravi A."/>
            <person name="Getino M."/>
            <person name="Pursley I."/>
            <person name="Horton D.L."/>
            <person name="Alikhan N.F."/>
            <person name="Baker D."/>
            <person name="Gharbi K."/>
            <person name="Hall N."/>
            <person name="Watson M."/>
            <person name="Adriaenssens E.M."/>
            <person name="Foster-Nyarko E."/>
            <person name="Jarju S."/>
            <person name="Secka A."/>
            <person name="Antonio M."/>
            <person name="Oren A."/>
            <person name="Chaudhuri R.R."/>
            <person name="La Ragione R."/>
            <person name="Hildebrand F."/>
            <person name="Pallen M.J."/>
        </authorList>
    </citation>
    <scope>NUCLEOTIDE SEQUENCE</scope>
    <source>
        <strain evidence="1">CHK192-8294</strain>
    </source>
</reference>
<accession>A0A9D2S9Q7</accession>
<evidence type="ECO:0000313" key="1">
    <source>
        <dbReference type="EMBL" id="HJB79788.1"/>
    </source>
</evidence>